<organism evidence="1 2">
    <name type="scientific">Polaromonas aquatica</name>
    <dbReference type="NCBI Taxonomy" id="332657"/>
    <lineage>
        <taxon>Bacteria</taxon>
        <taxon>Pseudomonadati</taxon>
        <taxon>Pseudomonadota</taxon>
        <taxon>Betaproteobacteria</taxon>
        <taxon>Burkholderiales</taxon>
        <taxon>Comamonadaceae</taxon>
        <taxon>Polaromonas</taxon>
    </lineage>
</organism>
<gene>
    <name evidence="1" type="ORF">ACFQND_08220</name>
</gene>
<dbReference type="RefSeq" id="WP_377413025.1">
    <property type="nucleotide sequence ID" value="NZ_JBHSRS010000017.1"/>
</dbReference>
<accession>A0ABW1TXL6</accession>
<proteinExistence type="predicted"/>
<protein>
    <submittedName>
        <fullName evidence="1">Uncharacterized protein</fullName>
    </submittedName>
</protein>
<comment type="caution">
    <text evidence="1">The sequence shown here is derived from an EMBL/GenBank/DDBJ whole genome shotgun (WGS) entry which is preliminary data.</text>
</comment>
<evidence type="ECO:0000313" key="2">
    <source>
        <dbReference type="Proteomes" id="UP001596270"/>
    </source>
</evidence>
<keyword evidence="2" id="KW-1185">Reference proteome</keyword>
<dbReference type="EMBL" id="JBHSRS010000017">
    <property type="protein sequence ID" value="MFC6281211.1"/>
    <property type="molecule type" value="Genomic_DNA"/>
</dbReference>
<dbReference type="Proteomes" id="UP001596270">
    <property type="component" value="Unassembled WGS sequence"/>
</dbReference>
<reference evidence="2" key="1">
    <citation type="journal article" date="2019" name="Int. J. Syst. Evol. Microbiol.">
        <title>The Global Catalogue of Microorganisms (GCM) 10K type strain sequencing project: providing services to taxonomists for standard genome sequencing and annotation.</title>
        <authorList>
            <consortium name="The Broad Institute Genomics Platform"/>
            <consortium name="The Broad Institute Genome Sequencing Center for Infectious Disease"/>
            <person name="Wu L."/>
            <person name="Ma J."/>
        </authorList>
    </citation>
    <scope>NUCLEOTIDE SEQUENCE [LARGE SCALE GENOMIC DNA]</scope>
    <source>
        <strain evidence="2">CCUG 39402</strain>
    </source>
</reference>
<sequence>MNSVSNIGTVARQDRLLAQGGAAVWAINALAPKTPNAWLNEIIRNKPYESIALSIWTHQPNLRVATEKLGAYLTPLWPAPDGQSLWSEAIEKAVTKVDLAVQRGESYHGRVVGIYLFWLASCVRDVARISVHGYNKHGERIIWKYFSQPLSVWVKANGIDHIEAVLVDEDPAEEVTAGLRTHLVASITDPVDAGYLEMYAPRG</sequence>
<evidence type="ECO:0000313" key="1">
    <source>
        <dbReference type="EMBL" id="MFC6281211.1"/>
    </source>
</evidence>
<name>A0ABW1TXL6_9BURK</name>